<protein>
    <submittedName>
        <fullName evidence="1">Uncharacterized protein</fullName>
    </submittedName>
</protein>
<evidence type="ECO:0000313" key="2">
    <source>
        <dbReference type="Proteomes" id="UP000321352"/>
    </source>
</evidence>
<sequence>MNIILMQKTYAILVKDYSITFDSQESALHNLYKNVTQEYRNMFSDLVVGRYFSTRKYPKLQIVDVSFYFNGHITIHSLDQDSTTYLNFSFDEVTFL</sequence>
<dbReference type="Proteomes" id="UP000321352">
    <property type="component" value="Segment"/>
</dbReference>
<accession>A0A5A4U7T8</accession>
<dbReference type="EMBL" id="LC494302">
    <property type="protein sequence ID" value="BBM61993.1"/>
    <property type="molecule type" value="Genomic_DNA"/>
</dbReference>
<reference evidence="1 2" key="1">
    <citation type="submission" date="2019-07" db="EMBL/GenBank/DDBJ databases">
        <title>Whole genome analysis of E. coli Jumbo phage.</title>
        <authorList>
            <person name="Azam A.H."/>
            <person name="Oishi K."/>
            <person name="Miyanaga K."/>
            <person name="Tanji Y."/>
        </authorList>
    </citation>
    <scope>NUCLEOTIDE SEQUENCE [LARGE SCALE GENOMIC DNA]</scope>
    <source>
        <strain evidence="1 2">SP27</strain>
    </source>
</reference>
<proteinExistence type="predicted"/>
<name>A0A5A4U7T8_9CAUD</name>
<evidence type="ECO:0000313" key="1">
    <source>
        <dbReference type="EMBL" id="BBM61993.1"/>
    </source>
</evidence>
<organism evidence="1 2">
    <name type="scientific">Escherichia phage SP27</name>
    <dbReference type="NCBI Taxonomy" id="2495557"/>
    <lineage>
        <taxon>Viruses</taxon>
        <taxon>Duplodnaviria</taxon>
        <taxon>Heunggongvirae</taxon>
        <taxon>Uroviricota</taxon>
        <taxon>Caudoviricetes</taxon>
        <taxon>Asteriusvirus</taxon>
        <taxon>Asteriusvirus PBECO4</taxon>
    </lineage>
</organism>
<gene>
    <name evidence="1" type="ORF">EO157G_4040</name>
</gene>